<dbReference type="Proteomes" id="UP001232148">
    <property type="component" value="Unassembled WGS sequence"/>
</dbReference>
<protein>
    <submittedName>
        <fullName evidence="2">Uncharacterized protein</fullName>
    </submittedName>
</protein>
<gene>
    <name evidence="2" type="ORF">LX32DRAFT_456200</name>
</gene>
<proteinExistence type="predicted"/>
<reference evidence="2" key="1">
    <citation type="submission" date="2021-06" db="EMBL/GenBank/DDBJ databases">
        <title>Comparative genomics, transcriptomics and evolutionary studies reveal genomic signatures of adaptation to plant cell wall in hemibiotrophic fungi.</title>
        <authorList>
            <consortium name="DOE Joint Genome Institute"/>
            <person name="Baroncelli R."/>
            <person name="Diaz J.F."/>
            <person name="Benocci T."/>
            <person name="Peng M."/>
            <person name="Battaglia E."/>
            <person name="Haridas S."/>
            <person name="Andreopoulos W."/>
            <person name="Labutti K."/>
            <person name="Pangilinan J."/>
            <person name="Floch G.L."/>
            <person name="Makela M.R."/>
            <person name="Henrissat B."/>
            <person name="Grigoriev I.V."/>
            <person name="Crouch J.A."/>
            <person name="De Vries R.P."/>
            <person name="Sukno S.A."/>
            <person name="Thon M.R."/>
        </authorList>
    </citation>
    <scope>NUCLEOTIDE SEQUENCE</scope>
    <source>
        <strain evidence="2">MAFF235873</strain>
    </source>
</reference>
<sequence>MTRTPPLGFMSPLLYSDEVALRSIILQLVQVAVASRGTDLQNPAKGFGTSVFAILIMPSGLSLLTFTVADYPVSGRFYNARNGVNTYHFSDFANVNPS</sequence>
<dbReference type="AlphaFoldDB" id="A0AAD9HDV4"/>
<keyword evidence="1" id="KW-1133">Transmembrane helix</keyword>
<evidence type="ECO:0000313" key="3">
    <source>
        <dbReference type="Proteomes" id="UP001232148"/>
    </source>
</evidence>
<evidence type="ECO:0000313" key="2">
    <source>
        <dbReference type="EMBL" id="KAK2027070.1"/>
    </source>
</evidence>
<comment type="caution">
    <text evidence="2">The sequence shown here is derived from an EMBL/GenBank/DDBJ whole genome shotgun (WGS) entry which is preliminary data.</text>
</comment>
<accession>A0AAD9HDV4</accession>
<evidence type="ECO:0000256" key="1">
    <source>
        <dbReference type="SAM" id="Phobius"/>
    </source>
</evidence>
<keyword evidence="1" id="KW-0472">Membrane</keyword>
<keyword evidence="1" id="KW-0812">Transmembrane</keyword>
<feature type="transmembrane region" description="Helical" evidence="1">
    <location>
        <begin position="50"/>
        <end position="69"/>
    </location>
</feature>
<dbReference type="EMBL" id="MU842902">
    <property type="protein sequence ID" value="KAK2027070.1"/>
    <property type="molecule type" value="Genomic_DNA"/>
</dbReference>
<keyword evidence="3" id="KW-1185">Reference proteome</keyword>
<name>A0AAD9HDV4_9PEZI</name>
<organism evidence="2 3">
    <name type="scientific">Colletotrichum zoysiae</name>
    <dbReference type="NCBI Taxonomy" id="1216348"/>
    <lineage>
        <taxon>Eukaryota</taxon>
        <taxon>Fungi</taxon>
        <taxon>Dikarya</taxon>
        <taxon>Ascomycota</taxon>
        <taxon>Pezizomycotina</taxon>
        <taxon>Sordariomycetes</taxon>
        <taxon>Hypocreomycetidae</taxon>
        <taxon>Glomerellales</taxon>
        <taxon>Glomerellaceae</taxon>
        <taxon>Colletotrichum</taxon>
        <taxon>Colletotrichum graminicola species complex</taxon>
    </lineage>
</organism>